<dbReference type="CDD" id="cd01861">
    <property type="entry name" value="Rab6"/>
    <property type="match status" value="1"/>
</dbReference>
<comment type="similarity">
    <text evidence="1">Belongs to the small GTPase superfamily. Rab family.</text>
</comment>
<dbReference type="InterPro" id="IPR001806">
    <property type="entry name" value="Small_GTPase"/>
</dbReference>
<evidence type="ECO:0000256" key="10">
    <source>
        <dbReference type="SAM" id="SignalP"/>
    </source>
</evidence>
<dbReference type="GO" id="GO:0003924">
    <property type="term" value="F:GTPase activity"/>
    <property type="evidence" value="ECO:0007669"/>
    <property type="project" value="InterPro"/>
</dbReference>
<feature type="compositionally biased region" description="Basic and acidic residues" evidence="8">
    <location>
        <begin position="254"/>
        <end position="271"/>
    </location>
</feature>
<dbReference type="PRINTS" id="PR00449">
    <property type="entry name" value="RASTRNSFRMNG"/>
</dbReference>
<evidence type="ECO:0000313" key="11">
    <source>
        <dbReference type="EMBL" id="KAB5593141.1"/>
    </source>
</evidence>
<keyword evidence="2" id="KW-0813">Transport</keyword>
<evidence type="ECO:0000256" key="1">
    <source>
        <dbReference type="ARBA" id="ARBA00006270"/>
    </source>
</evidence>
<keyword evidence="5" id="KW-0342">GTP-binding</keyword>
<dbReference type="NCBIfam" id="TIGR00231">
    <property type="entry name" value="small_GTP"/>
    <property type="match status" value="1"/>
</dbReference>
<evidence type="ECO:0000256" key="2">
    <source>
        <dbReference type="ARBA" id="ARBA00022448"/>
    </source>
</evidence>
<feature type="compositionally biased region" description="Polar residues" evidence="8">
    <location>
        <begin position="417"/>
        <end position="432"/>
    </location>
</feature>
<name>A0A5N5QNP2_9AGAM</name>
<sequence>MLKWPLVILHLISLAASATGGGLRVKHDLAISSRHRHTLREQLENVEELIKYDETLQNPTTKLARLRADLPVFELVYGQNAEYDLGRALDENVLLRGRPITMWPYDIRPDLSKLSWMAYDGGKRVLTGTPPLTQPPSIYSETLSYLDVYVYIGNDRPTRLRTVLGIFVRPGNVSTVSNVNPLTATPDFPSSIPSLASEQVPRPHGIVLGMLVAACVLLLLLVVGGLGWVIAVRRHLGDQANSVHPADPNQKLPDPIEPKEESTPRWGRLDSHTLQFTPKLGSFAATATRRRVRTAGHGSPGSETPRQQSPPKKEGNSQGTPTSTRKRAATLLQTIHSRAIRGSPKIGSNSKGTLAPLPEVLISKTFSRSERGHSPENKEDVSPAEGKRQFTNSWCSAMQLDPFRSPARSVELAEPTRLSSGEGTFEQPTPATSRKEVWAKGDKTMSVSELFGTPAESESPGGFSGNFEHEGNVGFMKGLSPASTESNQEATPIPHKAPRTKLNGSGGSVETRKAGPLNRAASYKERASQLGMALLTPRANTPADKSGQGSMGLSFDSFFSPVVGTRESIAQQAEVPAACYGVVFSERIVMIGRSQETLTTAYVTASEQGVSPSYEASSDGHGGPGDIGIIGSPSTLHSQMAELDDISSPHLTAMNPEGVAKAGSTNRSLGSEYGSLHQSLRTVENLPCRSCFPEDLNPHNPALCSCNQGNMHTVHRAPSDATLPADGSTRLAASVQGLANIVKIQRNDSGEYSDKIDLTSLSFAVAQESSRLGGRREEDSILSPDLSERTSMHEDPTMVHGKKVLNSPDSILVSRLSQLVSQARIDAKVESTAPHPHQRFTLVTTMSGTPATADFSSSPLKRTKIVLLGDQSVGKTSLITRFMYDTFDNTYQATIGIDFLSKTMYLDDRTVRLQLWDTAGQERFRSLIPSYIRDSSVAIVVYDITNRGSFISTSKWIDDVRSERGTDVIIVLVGNKADLSDKRQVTVEEATQKAGELNIMFMETSAKAGHNVKTLFKKIAMSLPGMEKDGANADAANSAFLSDYFRDDRVTRALFTSM</sequence>
<dbReference type="SMART" id="SM00174">
    <property type="entry name" value="RHO"/>
    <property type="match status" value="1"/>
</dbReference>
<dbReference type="AlphaFoldDB" id="A0A5N5QNP2"/>
<dbReference type="Pfam" id="PF00071">
    <property type="entry name" value="Ras"/>
    <property type="match status" value="1"/>
</dbReference>
<keyword evidence="4" id="KW-0653">Protein transport</keyword>
<dbReference type="PROSITE" id="PS51420">
    <property type="entry name" value="RHO"/>
    <property type="match status" value="1"/>
</dbReference>
<dbReference type="EMBL" id="SSOP01000045">
    <property type="protein sequence ID" value="KAB5593141.1"/>
    <property type="molecule type" value="Genomic_DNA"/>
</dbReference>
<dbReference type="InterPro" id="IPR027417">
    <property type="entry name" value="P-loop_NTPase"/>
</dbReference>
<evidence type="ECO:0000256" key="5">
    <source>
        <dbReference type="ARBA" id="ARBA00023134"/>
    </source>
</evidence>
<dbReference type="InterPro" id="IPR005225">
    <property type="entry name" value="Small_GTP-bd"/>
</dbReference>
<feature type="compositionally biased region" description="Polar residues" evidence="8">
    <location>
        <begin position="301"/>
        <end position="323"/>
    </location>
</feature>
<keyword evidence="9" id="KW-0812">Transmembrane</keyword>
<protein>
    <submittedName>
        <fullName evidence="11">Uncharacterized protein</fullName>
    </submittedName>
</protein>
<accession>A0A5N5QNP2</accession>
<dbReference type="PROSITE" id="PS51421">
    <property type="entry name" value="RAS"/>
    <property type="match status" value="1"/>
</dbReference>
<dbReference type="PROSITE" id="PS51419">
    <property type="entry name" value="RAB"/>
    <property type="match status" value="1"/>
</dbReference>
<proteinExistence type="inferred from homology"/>
<keyword evidence="9" id="KW-1133">Transmembrane helix</keyword>
<dbReference type="FunFam" id="3.40.50.300:FF:000229">
    <property type="entry name" value="Probable Ras-related protein Rab-6A"/>
    <property type="match status" value="1"/>
</dbReference>
<gene>
    <name evidence="11" type="ORF">CTheo_3443</name>
</gene>
<dbReference type="OrthoDB" id="9989112at2759"/>
<keyword evidence="12" id="KW-1185">Reference proteome</keyword>
<evidence type="ECO:0000256" key="8">
    <source>
        <dbReference type="SAM" id="MobiDB-lite"/>
    </source>
</evidence>
<evidence type="ECO:0000313" key="12">
    <source>
        <dbReference type="Proteomes" id="UP000383932"/>
    </source>
</evidence>
<evidence type="ECO:0000256" key="9">
    <source>
        <dbReference type="SAM" id="Phobius"/>
    </source>
</evidence>
<keyword evidence="10" id="KW-0732">Signal</keyword>
<feature type="compositionally biased region" description="Basic and acidic residues" evidence="8">
    <location>
        <begin position="786"/>
        <end position="797"/>
    </location>
</feature>
<dbReference type="InterPro" id="IPR050227">
    <property type="entry name" value="Rab"/>
</dbReference>
<dbReference type="SMART" id="SM00173">
    <property type="entry name" value="RAS"/>
    <property type="match status" value="1"/>
</dbReference>
<feature type="region of interest" description="Disordered" evidence="8">
    <location>
        <begin position="413"/>
        <end position="437"/>
    </location>
</feature>
<dbReference type="SUPFAM" id="SSF52540">
    <property type="entry name" value="P-loop containing nucleoside triphosphate hydrolases"/>
    <property type="match status" value="1"/>
</dbReference>
<feature type="region of interest" description="Disordered" evidence="8">
    <location>
        <begin position="768"/>
        <end position="802"/>
    </location>
</feature>
<keyword evidence="6" id="KW-0449">Lipoprotein</keyword>
<evidence type="ECO:0000256" key="3">
    <source>
        <dbReference type="ARBA" id="ARBA00022741"/>
    </source>
</evidence>
<evidence type="ECO:0000256" key="4">
    <source>
        <dbReference type="ARBA" id="ARBA00022927"/>
    </source>
</evidence>
<evidence type="ECO:0000256" key="7">
    <source>
        <dbReference type="ARBA" id="ARBA00023289"/>
    </source>
</evidence>
<organism evidence="11 12">
    <name type="scientific">Ceratobasidium theobromae</name>
    <dbReference type="NCBI Taxonomy" id="1582974"/>
    <lineage>
        <taxon>Eukaryota</taxon>
        <taxon>Fungi</taxon>
        <taxon>Dikarya</taxon>
        <taxon>Basidiomycota</taxon>
        <taxon>Agaricomycotina</taxon>
        <taxon>Agaricomycetes</taxon>
        <taxon>Cantharellales</taxon>
        <taxon>Ceratobasidiaceae</taxon>
        <taxon>Ceratobasidium</taxon>
    </lineage>
</organism>
<comment type="caution">
    <text evidence="11">The sequence shown here is derived from an EMBL/GenBank/DDBJ whole genome shotgun (WGS) entry which is preliminary data.</text>
</comment>
<dbReference type="SMART" id="SM00176">
    <property type="entry name" value="RAN"/>
    <property type="match status" value="1"/>
</dbReference>
<feature type="compositionally biased region" description="Polar residues" evidence="8">
    <location>
        <begin position="481"/>
        <end position="490"/>
    </location>
</feature>
<feature type="transmembrane region" description="Helical" evidence="9">
    <location>
        <begin position="206"/>
        <end position="231"/>
    </location>
</feature>
<dbReference type="PANTHER" id="PTHR47977">
    <property type="entry name" value="RAS-RELATED PROTEIN RAB"/>
    <property type="match status" value="1"/>
</dbReference>
<keyword evidence="7" id="KW-0636">Prenylation</keyword>
<keyword evidence="9" id="KW-0472">Membrane</keyword>
<dbReference type="Proteomes" id="UP000383932">
    <property type="component" value="Unassembled WGS sequence"/>
</dbReference>
<evidence type="ECO:0000256" key="6">
    <source>
        <dbReference type="ARBA" id="ARBA00023288"/>
    </source>
</evidence>
<feature type="region of interest" description="Disordered" evidence="8">
    <location>
        <begin position="365"/>
        <end position="387"/>
    </location>
</feature>
<feature type="chain" id="PRO_5024447215" evidence="10">
    <location>
        <begin position="21"/>
        <end position="1058"/>
    </location>
</feature>
<dbReference type="GO" id="GO:0015031">
    <property type="term" value="P:protein transport"/>
    <property type="evidence" value="ECO:0007669"/>
    <property type="project" value="UniProtKB-KW"/>
</dbReference>
<feature type="region of interest" description="Disordered" evidence="8">
    <location>
        <begin position="475"/>
        <end position="520"/>
    </location>
</feature>
<feature type="compositionally biased region" description="Basic and acidic residues" evidence="8">
    <location>
        <begin position="367"/>
        <end position="387"/>
    </location>
</feature>
<dbReference type="Gene3D" id="3.40.50.300">
    <property type="entry name" value="P-loop containing nucleotide triphosphate hydrolases"/>
    <property type="match status" value="1"/>
</dbReference>
<reference evidence="11 12" key="1">
    <citation type="journal article" date="2019" name="Fungal Biol. Biotechnol.">
        <title>Draft genome sequence of fastidious pathogen Ceratobasidium theobromae, which causes vascular-streak dieback in Theobroma cacao.</title>
        <authorList>
            <person name="Ali S.S."/>
            <person name="Asman A."/>
            <person name="Shao J."/>
            <person name="Firmansyah A.P."/>
            <person name="Susilo A.W."/>
            <person name="Rosmana A."/>
            <person name="McMahon P."/>
            <person name="Junaid M."/>
            <person name="Guest D."/>
            <person name="Kheng T.Y."/>
            <person name="Meinhardt L.W."/>
            <person name="Bailey B.A."/>
        </authorList>
    </citation>
    <scope>NUCLEOTIDE SEQUENCE [LARGE SCALE GENOMIC DNA]</scope>
    <source>
        <strain evidence="11 12">CT2</strain>
    </source>
</reference>
<keyword evidence="3" id="KW-0547">Nucleotide-binding</keyword>
<dbReference type="GO" id="GO:0005525">
    <property type="term" value="F:GTP binding"/>
    <property type="evidence" value="ECO:0007669"/>
    <property type="project" value="UniProtKB-KW"/>
</dbReference>
<feature type="region of interest" description="Disordered" evidence="8">
    <location>
        <begin position="239"/>
        <end position="325"/>
    </location>
</feature>
<dbReference type="SMART" id="SM00175">
    <property type="entry name" value="RAB"/>
    <property type="match status" value="1"/>
</dbReference>
<feature type="signal peptide" evidence="10">
    <location>
        <begin position="1"/>
        <end position="20"/>
    </location>
</feature>